<organism evidence="2 3">
    <name type="scientific">Cirrhinus molitorella</name>
    <name type="common">mud carp</name>
    <dbReference type="NCBI Taxonomy" id="172907"/>
    <lineage>
        <taxon>Eukaryota</taxon>
        <taxon>Metazoa</taxon>
        <taxon>Chordata</taxon>
        <taxon>Craniata</taxon>
        <taxon>Vertebrata</taxon>
        <taxon>Euteleostomi</taxon>
        <taxon>Actinopterygii</taxon>
        <taxon>Neopterygii</taxon>
        <taxon>Teleostei</taxon>
        <taxon>Ostariophysi</taxon>
        <taxon>Cypriniformes</taxon>
        <taxon>Cyprinidae</taxon>
        <taxon>Labeoninae</taxon>
        <taxon>Labeonini</taxon>
        <taxon>Cirrhinus</taxon>
    </lineage>
</organism>
<feature type="region of interest" description="Disordered" evidence="1">
    <location>
        <begin position="1"/>
        <end position="23"/>
    </location>
</feature>
<feature type="compositionally biased region" description="Basic and acidic residues" evidence="1">
    <location>
        <begin position="11"/>
        <end position="22"/>
    </location>
</feature>
<name>A0ABR3M2S3_9TELE</name>
<reference evidence="2 3" key="1">
    <citation type="submission" date="2023-09" db="EMBL/GenBank/DDBJ databases">
        <authorList>
            <person name="Wang M."/>
        </authorList>
    </citation>
    <scope>NUCLEOTIDE SEQUENCE [LARGE SCALE GENOMIC DNA]</scope>
    <source>
        <strain evidence="2">GT-2023</strain>
        <tissue evidence="2">Liver</tissue>
    </source>
</reference>
<keyword evidence="3" id="KW-1185">Reference proteome</keyword>
<evidence type="ECO:0000313" key="2">
    <source>
        <dbReference type="EMBL" id="KAL1259442.1"/>
    </source>
</evidence>
<sequence>MPSLHQHFTRLGRERRGEERGGAHGHLLCKYISQVTAIRIRFLAPRSTGERTALLRVNERAEGEGAVQIREAAKKYNDATRNKEPS</sequence>
<gene>
    <name evidence="2" type="ORF">QQF64_010019</name>
</gene>
<dbReference type="Proteomes" id="UP001558613">
    <property type="component" value="Unassembled WGS sequence"/>
</dbReference>
<proteinExistence type="predicted"/>
<dbReference type="EMBL" id="JAYMGO010000016">
    <property type="protein sequence ID" value="KAL1259442.1"/>
    <property type="molecule type" value="Genomic_DNA"/>
</dbReference>
<accession>A0ABR3M2S3</accession>
<comment type="caution">
    <text evidence="2">The sequence shown here is derived from an EMBL/GenBank/DDBJ whole genome shotgun (WGS) entry which is preliminary data.</text>
</comment>
<protein>
    <submittedName>
        <fullName evidence="2">Uncharacterized protein</fullName>
    </submittedName>
</protein>
<evidence type="ECO:0000313" key="3">
    <source>
        <dbReference type="Proteomes" id="UP001558613"/>
    </source>
</evidence>
<evidence type="ECO:0000256" key="1">
    <source>
        <dbReference type="SAM" id="MobiDB-lite"/>
    </source>
</evidence>